<reference evidence="2 3" key="1">
    <citation type="submission" date="2019-12" db="EMBL/GenBank/DDBJ databases">
        <title>Complete genome sequence of Mycolicibacterium xenopi str. JCM15661T.</title>
        <authorList>
            <person name="Yoshida M."/>
            <person name="Fukano H."/>
            <person name="Asakura T."/>
            <person name="Hoshino Y."/>
        </authorList>
    </citation>
    <scope>NUCLEOTIDE SEQUENCE [LARGE SCALE GENOMIC DNA]</scope>
    <source>
        <strain evidence="2 3">JCM 15661T</strain>
    </source>
</reference>
<evidence type="ECO:0000313" key="2">
    <source>
        <dbReference type="EMBL" id="BBU22561.1"/>
    </source>
</evidence>
<organism evidence="2 3">
    <name type="scientific">Mycobacterium xenopi</name>
    <dbReference type="NCBI Taxonomy" id="1789"/>
    <lineage>
        <taxon>Bacteria</taxon>
        <taxon>Bacillati</taxon>
        <taxon>Actinomycetota</taxon>
        <taxon>Actinomycetes</taxon>
        <taxon>Mycobacteriales</taxon>
        <taxon>Mycobacteriaceae</taxon>
        <taxon>Mycobacterium</taxon>
    </lineage>
</organism>
<name>A0AAD1H0C9_MYCXE</name>
<feature type="region of interest" description="Disordered" evidence="1">
    <location>
        <begin position="1"/>
        <end position="35"/>
    </location>
</feature>
<accession>A0AAD1H0C9</accession>
<dbReference type="AlphaFoldDB" id="A0AAD1H0C9"/>
<proteinExistence type="predicted"/>
<dbReference type="Proteomes" id="UP000464624">
    <property type="component" value="Chromosome"/>
</dbReference>
<evidence type="ECO:0000313" key="3">
    <source>
        <dbReference type="Proteomes" id="UP000464624"/>
    </source>
</evidence>
<evidence type="ECO:0000256" key="1">
    <source>
        <dbReference type="SAM" id="MobiDB-lite"/>
    </source>
</evidence>
<gene>
    <name evidence="2" type="ORF">MYXE_23510</name>
</gene>
<sequence>MGRAAAIREASSSTFSGSPTCANAASATPNAPDTPIAGAPRMASVLIASMSSSTVVIRNQRSWCGSARWSMATSAPSSHFTELSAIAAVLRIALH</sequence>
<dbReference type="EMBL" id="AP022314">
    <property type="protein sequence ID" value="BBU22561.1"/>
    <property type="molecule type" value="Genomic_DNA"/>
</dbReference>
<dbReference type="KEGG" id="mxe:MYXE_23510"/>
<protein>
    <submittedName>
        <fullName evidence="2">Uncharacterized protein</fullName>
    </submittedName>
</protein>
<feature type="compositionally biased region" description="Polar residues" evidence="1">
    <location>
        <begin position="10"/>
        <end position="31"/>
    </location>
</feature>